<dbReference type="RefSeq" id="WP_056933173.1">
    <property type="nucleotide sequence ID" value="NZ_CP013050.1"/>
</dbReference>
<dbReference type="Proteomes" id="UP000066042">
    <property type="component" value="Chromosome"/>
</dbReference>
<protein>
    <submittedName>
        <fullName evidence="1">Uncharacterized protein</fullName>
    </submittedName>
</protein>
<evidence type="ECO:0000313" key="1">
    <source>
        <dbReference type="EMBL" id="ALM74191.1"/>
    </source>
</evidence>
<dbReference type="PATRIC" id="fig|55802.8.peg.210"/>
<accession>A0A0S1X908</accession>
<reference evidence="1 2" key="1">
    <citation type="journal article" date="2016" name="Genome Announc.">
        <title>Complete genome sequence of the hyperthermophilic and piezophilic archaeon Thermococcus barophilus Ch5, capable of growth at the expense of hydrogenogenesis from carbon monoxide and formate.</title>
        <authorList>
            <person name="Oger P."/>
            <person name="Sokolova T.G."/>
            <person name="Kozhevnikova D.A."/>
            <person name="Taranov E.A."/>
            <person name="Vannier P."/>
            <person name="Lee H.S."/>
            <person name="Kwon K.K."/>
            <person name="Kang S.G."/>
            <person name="Lee J.H."/>
            <person name="Bonch-Osmolovskaya E.A."/>
            <person name="Lebedinsky A.V."/>
        </authorList>
    </citation>
    <scope>NUCLEOTIDE SEQUENCE [LARGE SCALE GENOMIC DNA]</scope>
    <source>
        <strain evidence="2">Ch5</strain>
    </source>
</reference>
<dbReference type="EMBL" id="CP013050">
    <property type="protein sequence ID" value="ALM74191.1"/>
    <property type="molecule type" value="Genomic_DNA"/>
</dbReference>
<name>A0A0S1X908_THEBA</name>
<proteinExistence type="predicted"/>
<dbReference type="Gene3D" id="3.10.20.830">
    <property type="entry name" value="Bifunctional heparan sulphate n-deacetylase/n-sulphotransferase"/>
    <property type="match status" value="1"/>
</dbReference>
<organism evidence="1 2">
    <name type="scientific">Thermococcus barophilus</name>
    <dbReference type="NCBI Taxonomy" id="55802"/>
    <lineage>
        <taxon>Archaea</taxon>
        <taxon>Methanobacteriati</taxon>
        <taxon>Methanobacteriota</taxon>
        <taxon>Thermococci</taxon>
        <taxon>Thermococcales</taxon>
        <taxon>Thermococcaceae</taxon>
        <taxon>Thermococcus</taxon>
    </lineage>
</organism>
<dbReference type="GeneID" id="26135506"/>
<evidence type="ECO:0000313" key="2">
    <source>
        <dbReference type="Proteomes" id="UP000066042"/>
    </source>
</evidence>
<sequence length="108" mass="12709">MARCPICGEALKWEKLIEQMLTLENFSGLLADKGAFISAFEEFIFMCPHCKEEFYGRHLEIKEAEKVFELLNDFKGGIDYENKKVKLKLTNLLALDMMLEEWDKRVKR</sequence>
<dbReference type="STRING" id="55802.TBCH5v1_0213"/>
<dbReference type="AlphaFoldDB" id="A0A0S1X908"/>
<gene>
    <name evidence="1" type="ORF">TBCH5v1_0213</name>
</gene>